<proteinExistence type="inferred from homology"/>
<dbReference type="AlphaFoldDB" id="A0A1D8P576"/>
<dbReference type="KEGG" id="lul:LPB138_03145"/>
<dbReference type="Gene3D" id="3.20.20.80">
    <property type="entry name" value="Glycosidases"/>
    <property type="match status" value="1"/>
</dbReference>
<evidence type="ECO:0000313" key="10">
    <source>
        <dbReference type="Proteomes" id="UP000176050"/>
    </source>
</evidence>
<dbReference type="SUPFAM" id="SSF51445">
    <property type="entry name" value="(Trans)glycosidases"/>
    <property type="match status" value="1"/>
</dbReference>
<dbReference type="Pfam" id="PF02837">
    <property type="entry name" value="Glyco_hydro_2_N"/>
    <property type="match status" value="1"/>
</dbReference>
<evidence type="ECO:0000256" key="1">
    <source>
        <dbReference type="ARBA" id="ARBA00007401"/>
    </source>
</evidence>
<dbReference type="InterPro" id="IPR036156">
    <property type="entry name" value="Beta-gal/glucu_dom_sf"/>
</dbReference>
<dbReference type="GO" id="GO:0004566">
    <property type="term" value="F:beta-glucuronidase activity"/>
    <property type="evidence" value="ECO:0007669"/>
    <property type="project" value="UniProtKB-EC"/>
</dbReference>
<dbReference type="GO" id="GO:0019391">
    <property type="term" value="P:glucuronoside catabolic process"/>
    <property type="evidence" value="ECO:0007669"/>
    <property type="project" value="TreeGrafter"/>
</dbReference>
<comment type="similarity">
    <text evidence="1">Belongs to the glycosyl hydrolase 2 family.</text>
</comment>
<feature type="domain" description="Glycoside hydrolase family 2 immunoglobulin-like beta-sandwich" evidence="6">
    <location>
        <begin position="223"/>
        <end position="306"/>
    </location>
</feature>
<gene>
    <name evidence="9" type="ORF">LPB138_03145</name>
</gene>
<dbReference type="PANTHER" id="PTHR10066:SF67">
    <property type="entry name" value="BETA-GLUCURONIDASE"/>
    <property type="match status" value="1"/>
</dbReference>
<dbReference type="InterPro" id="IPR006103">
    <property type="entry name" value="Glyco_hydro_2_cat"/>
</dbReference>
<dbReference type="InterPro" id="IPR008979">
    <property type="entry name" value="Galactose-bd-like_sf"/>
</dbReference>
<evidence type="ECO:0000256" key="2">
    <source>
        <dbReference type="ARBA" id="ARBA00012761"/>
    </source>
</evidence>
<feature type="domain" description="Glycosyl hydrolases family 2 sugar binding" evidence="8">
    <location>
        <begin position="35"/>
        <end position="211"/>
    </location>
</feature>
<dbReference type="PANTHER" id="PTHR10066">
    <property type="entry name" value="BETA-GLUCURONIDASE"/>
    <property type="match status" value="1"/>
</dbReference>
<keyword evidence="10" id="KW-1185">Reference proteome</keyword>
<dbReference type="Pfam" id="PF02836">
    <property type="entry name" value="Glyco_hydro_2_C"/>
    <property type="match status" value="1"/>
</dbReference>
<dbReference type="InterPro" id="IPR013783">
    <property type="entry name" value="Ig-like_fold"/>
</dbReference>
<dbReference type="STRING" id="1850246.LPB138_03145"/>
<dbReference type="InterPro" id="IPR017853">
    <property type="entry name" value="GH"/>
</dbReference>
<organism evidence="9 10">
    <name type="scientific">Urechidicola croceus</name>
    <dbReference type="NCBI Taxonomy" id="1850246"/>
    <lineage>
        <taxon>Bacteria</taxon>
        <taxon>Pseudomonadati</taxon>
        <taxon>Bacteroidota</taxon>
        <taxon>Flavobacteriia</taxon>
        <taxon>Flavobacteriales</taxon>
        <taxon>Flavobacteriaceae</taxon>
        <taxon>Urechidicola</taxon>
    </lineage>
</organism>
<dbReference type="InterPro" id="IPR006102">
    <property type="entry name" value="Ig-like_GH2"/>
</dbReference>
<protein>
    <recommendedName>
        <fullName evidence="3">Beta-glucuronidase</fullName>
        <ecNumber evidence="2">3.2.1.31</ecNumber>
    </recommendedName>
</protein>
<dbReference type="EC" id="3.2.1.31" evidence="2"/>
<dbReference type="PRINTS" id="PR00132">
    <property type="entry name" value="GLHYDRLASE2"/>
</dbReference>
<dbReference type="EMBL" id="CP017478">
    <property type="protein sequence ID" value="AOW19737.1"/>
    <property type="molecule type" value="Genomic_DNA"/>
</dbReference>
<dbReference type="SUPFAM" id="SSF49303">
    <property type="entry name" value="beta-Galactosidase/glucuronidase domain"/>
    <property type="match status" value="1"/>
</dbReference>
<dbReference type="InterPro" id="IPR006104">
    <property type="entry name" value="Glyco_hydro_2_N"/>
</dbReference>
<dbReference type="InterPro" id="IPR006101">
    <property type="entry name" value="Glyco_hydro_2"/>
</dbReference>
<dbReference type="Proteomes" id="UP000176050">
    <property type="component" value="Chromosome"/>
</dbReference>
<keyword evidence="4" id="KW-0378">Hydrolase</keyword>
<dbReference type="SUPFAM" id="SSF49785">
    <property type="entry name" value="Galactose-binding domain-like"/>
    <property type="match status" value="1"/>
</dbReference>
<dbReference type="Gene3D" id="2.60.120.260">
    <property type="entry name" value="Galactose-binding domain-like"/>
    <property type="match status" value="1"/>
</dbReference>
<evidence type="ECO:0000313" key="9">
    <source>
        <dbReference type="EMBL" id="AOW19737.1"/>
    </source>
</evidence>
<evidence type="ECO:0000259" key="8">
    <source>
        <dbReference type="Pfam" id="PF02837"/>
    </source>
</evidence>
<evidence type="ECO:0000259" key="6">
    <source>
        <dbReference type="Pfam" id="PF00703"/>
    </source>
</evidence>
<dbReference type="Pfam" id="PF00703">
    <property type="entry name" value="Glyco_hydro_2"/>
    <property type="match status" value="1"/>
</dbReference>
<name>A0A1D8P576_9FLAO</name>
<dbReference type="RefSeq" id="WP_070235853.1">
    <property type="nucleotide sequence ID" value="NZ_CP017478.1"/>
</dbReference>
<reference evidence="9 10" key="1">
    <citation type="submission" date="2016-10" db="EMBL/GenBank/DDBJ databases">
        <title>Lutibacter sp. LPB0138, isolated from marine gastropod.</title>
        <authorList>
            <person name="Kim E."/>
            <person name="Yi H."/>
        </authorList>
    </citation>
    <scope>NUCLEOTIDE SEQUENCE [LARGE SCALE GENOMIC DNA]</scope>
    <source>
        <strain evidence="9 10">LPB0138</strain>
    </source>
</reference>
<evidence type="ECO:0000256" key="3">
    <source>
        <dbReference type="ARBA" id="ARBA00016205"/>
    </source>
</evidence>
<accession>A0A1D8P576</accession>
<feature type="domain" description="Glycoside hydrolase family 2 catalytic" evidence="7">
    <location>
        <begin position="309"/>
        <end position="550"/>
    </location>
</feature>
<evidence type="ECO:0000256" key="4">
    <source>
        <dbReference type="ARBA" id="ARBA00022801"/>
    </source>
</evidence>
<evidence type="ECO:0000256" key="5">
    <source>
        <dbReference type="ARBA" id="ARBA00023295"/>
    </source>
</evidence>
<evidence type="ECO:0000259" key="7">
    <source>
        <dbReference type="Pfam" id="PF02836"/>
    </source>
</evidence>
<keyword evidence="5" id="KW-0326">Glycosidase</keyword>
<dbReference type="GO" id="GO:0005975">
    <property type="term" value="P:carbohydrate metabolic process"/>
    <property type="evidence" value="ECO:0007669"/>
    <property type="project" value="InterPro"/>
</dbReference>
<sequence>MKQLTLTILLTYLFVSVYSQQHSQIQNVENRKTTSLNGEWKVILDQYETGYYNYRYEPTDQTLNSKTNNNAFFNDYKQQRPDELVEYDYDLSESLNVPGSWNSQDERYFYYEGTFWYRKKFDYNKSKDDNRVFVHFGATNYESHIYLNGNKLGTHVGGFTPHNYEITDYLKESGNSLVVKVDNKRKLEAVPTVNTDWFNYGGITRDVTLIETEETFIREYVIQLEKGSLNTVKGHIQLDGIKLKQSIQVNIPELSISQNFKTDIKGLALVDFKLKNAILWSPNNPKLYDVQIVVNDQILKEKIGFRSIETKGADILLNGKSVFLRGISIHEENGERGGGDRAYSRDDAFMILGRAKELNCNFVRLAHYPHNENMIRVAEELGIMVWEEIPVYWTIHWENKDTYENALNQLTNMIIRDRNRANVIIWSMANETPVSEPRTKFLINLIGETRRLDDTRLISAALEKHTISEEPLTMVVEDPFSENVDVLSFNEYVGWYDGLPEKCDRVNWEIKINKPVIISEFGGGAKFGFHGNKNERWTEEFQEDLYKRSVKMLNKIPSLRGMTPWILSDFRSPRRVHPVLQEGFNRKGVTSEKGEKKLAFYVLQEFYNQKEEEFDNK</sequence>
<dbReference type="Gene3D" id="2.60.40.10">
    <property type="entry name" value="Immunoglobulins"/>
    <property type="match status" value="1"/>
</dbReference>
<dbReference type="GO" id="GO:0030246">
    <property type="term" value="F:carbohydrate binding"/>
    <property type="evidence" value="ECO:0007669"/>
    <property type="project" value="TreeGrafter"/>
</dbReference>